<keyword evidence="1" id="KW-0175">Coiled coil</keyword>
<feature type="region of interest" description="Disordered" evidence="2">
    <location>
        <begin position="1"/>
        <end position="30"/>
    </location>
</feature>
<evidence type="ECO:0000259" key="3">
    <source>
        <dbReference type="Pfam" id="PF02179"/>
    </source>
</evidence>
<comment type="caution">
    <text evidence="4">The sequence shown here is derived from an EMBL/GenBank/DDBJ whole genome shotgun (WGS) entry which is preliminary data.</text>
</comment>
<proteinExistence type="predicted"/>
<feature type="domain" description="BAG" evidence="3">
    <location>
        <begin position="545"/>
        <end position="591"/>
    </location>
</feature>
<gene>
    <name evidence="4" type="ORF">E1B28_009882</name>
</gene>
<dbReference type="GeneID" id="66078958"/>
<feature type="region of interest" description="Disordered" evidence="2">
    <location>
        <begin position="786"/>
        <end position="853"/>
    </location>
</feature>
<name>A0A9P7UQX7_9AGAR</name>
<feature type="compositionally biased region" description="Polar residues" evidence="2">
    <location>
        <begin position="370"/>
        <end position="399"/>
    </location>
</feature>
<evidence type="ECO:0000256" key="1">
    <source>
        <dbReference type="SAM" id="Coils"/>
    </source>
</evidence>
<dbReference type="Pfam" id="PF02179">
    <property type="entry name" value="BAG"/>
    <property type="match status" value="1"/>
</dbReference>
<evidence type="ECO:0000313" key="5">
    <source>
        <dbReference type="Proteomes" id="UP001049176"/>
    </source>
</evidence>
<dbReference type="Proteomes" id="UP001049176">
    <property type="component" value="Chromosome 6"/>
</dbReference>
<accession>A0A9P7UQX7</accession>
<dbReference type="SUPFAM" id="SSF63491">
    <property type="entry name" value="BAG domain"/>
    <property type="match status" value="1"/>
</dbReference>
<reference evidence="4" key="1">
    <citation type="journal article" date="2021" name="Genome Biol. Evol.">
        <title>The assembled and annotated genome of the fairy-ring fungus Marasmius oreades.</title>
        <authorList>
            <person name="Hiltunen M."/>
            <person name="Ament-Velasquez S.L."/>
            <person name="Johannesson H."/>
        </authorList>
    </citation>
    <scope>NUCLEOTIDE SEQUENCE</scope>
    <source>
        <strain evidence="4">03SP1</strain>
    </source>
</reference>
<evidence type="ECO:0000256" key="2">
    <source>
        <dbReference type="SAM" id="MobiDB-lite"/>
    </source>
</evidence>
<feature type="coiled-coil region" evidence="1">
    <location>
        <begin position="113"/>
        <end position="182"/>
    </location>
</feature>
<feature type="compositionally biased region" description="Polar residues" evidence="2">
    <location>
        <begin position="734"/>
        <end position="755"/>
    </location>
</feature>
<feature type="compositionally biased region" description="Acidic residues" evidence="2">
    <location>
        <begin position="840"/>
        <end position="853"/>
    </location>
</feature>
<protein>
    <recommendedName>
        <fullName evidence="3">BAG domain-containing protein</fullName>
    </recommendedName>
</protein>
<dbReference type="Gene3D" id="1.20.58.120">
    <property type="entry name" value="BAG domain"/>
    <property type="match status" value="1"/>
</dbReference>
<organism evidence="4 5">
    <name type="scientific">Marasmius oreades</name>
    <name type="common">fairy-ring Marasmius</name>
    <dbReference type="NCBI Taxonomy" id="181124"/>
    <lineage>
        <taxon>Eukaryota</taxon>
        <taxon>Fungi</taxon>
        <taxon>Dikarya</taxon>
        <taxon>Basidiomycota</taxon>
        <taxon>Agaricomycotina</taxon>
        <taxon>Agaricomycetes</taxon>
        <taxon>Agaricomycetidae</taxon>
        <taxon>Agaricales</taxon>
        <taxon>Marasmiineae</taxon>
        <taxon>Marasmiaceae</taxon>
        <taxon>Marasmius</taxon>
    </lineage>
</organism>
<feature type="compositionally biased region" description="Basic and acidic residues" evidence="2">
    <location>
        <begin position="686"/>
        <end position="698"/>
    </location>
</feature>
<dbReference type="KEGG" id="more:E1B28_009882"/>
<feature type="region of interest" description="Disordered" evidence="2">
    <location>
        <begin position="366"/>
        <end position="399"/>
    </location>
</feature>
<keyword evidence="5" id="KW-1185">Reference proteome</keyword>
<dbReference type="RefSeq" id="XP_043007268.1">
    <property type="nucleotide sequence ID" value="XM_043154810.1"/>
</dbReference>
<feature type="region of interest" description="Disordered" evidence="2">
    <location>
        <begin position="435"/>
        <end position="484"/>
    </location>
</feature>
<feature type="compositionally biased region" description="Polar residues" evidence="2">
    <location>
        <begin position="438"/>
        <end position="459"/>
    </location>
</feature>
<feature type="compositionally biased region" description="Low complexity" evidence="2">
    <location>
        <begin position="469"/>
        <end position="480"/>
    </location>
</feature>
<dbReference type="OrthoDB" id="333905at2759"/>
<dbReference type="AlphaFoldDB" id="A0A9P7UQX7"/>
<feature type="compositionally biased region" description="Polar residues" evidence="2">
    <location>
        <begin position="623"/>
        <end position="661"/>
    </location>
</feature>
<dbReference type="InterPro" id="IPR003103">
    <property type="entry name" value="BAG_domain"/>
</dbReference>
<dbReference type="EMBL" id="CM032186">
    <property type="protein sequence ID" value="KAG7090798.1"/>
    <property type="molecule type" value="Genomic_DNA"/>
</dbReference>
<feature type="region of interest" description="Disordered" evidence="2">
    <location>
        <begin position="603"/>
        <end position="755"/>
    </location>
</feature>
<feature type="region of interest" description="Disordered" evidence="2">
    <location>
        <begin position="278"/>
        <end position="323"/>
    </location>
</feature>
<sequence>MLSGLRNQHYYPYQPTSNLHGPRGLSSPLTPRDRLLASLAEAEAEFTASEAERFQRDEEELLLRRRLNEIQSERRFSYTDCVPRSSFENHSPLHRRYPHLEDFDYGTSPHDRLAALRLELQKEELRIARERKQARESEALRNKELREAERLTLLRKAEENRLELLRQQREQEEQKLLELRLAQRLVAEHNRSDTETARRPTVRYVVDSAPKELQHCQPPKRASCGSANSRNDLKDAQQVLHLLCGSQRKAAEEKRCKEAPMTTPEEFFNLLFGRSMQQERKSVTPSTGTGSGVLKVVKQQESVKPTSSSENTSKATASASSNLTPAEEFRKVLLEQKGAHTSSQDGKHVATPQDFFNMLFNASAPERSVTGESLNSTKSSTQQPTNTTIPNHPASPSNLRDQLEARLNNDEGTEIRDTIQAILASLADAATYKAEPVSGNSKPNPISSTLASSTDSPAESDSKGKGKVETSPTSSSEPTSNDVVKSMETVHTIQAAFAALQQDFVFPAQLDFTPTSSAAPSPVSSDTETSTPSILKLAYTSRNHPVRYYEQSLSGLLAQLDGVESFGNVEIRTMRKEVVTRVEGALDELEREVEGRWKARVARQERDKPALEDVTAAPGEGLEQSTTTEAGSTASPIHNAADESQTPSTLSTEEKAGSQSERAVVDVGQKEVEVPSKGNDAVHGGRHVEKSDELKDSPEVSSVEPEGVAGPVNGESEDIISHSVVASSDHDNGFESTSDVYSSTASDTQVPSLSSYPPSNDYILFYPPTSGVASTPVSVAASVATIRPCDLDKETTSTSSEEEDVEREQRGRDDESDTEGFLLSGASPTDDKKNKTQVEVQEEFGSDWSEVEA</sequence>
<evidence type="ECO:0000313" key="4">
    <source>
        <dbReference type="EMBL" id="KAG7090798.1"/>
    </source>
</evidence>
<dbReference type="GO" id="GO:0051087">
    <property type="term" value="F:protein-folding chaperone binding"/>
    <property type="evidence" value="ECO:0007669"/>
    <property type="project" value="InterPro"/>
</dbReference>
<feature type="compositionally biased region" description="Low complexity" evidence="2">
    <location>
        <begin position="306"/>
        <end position="321"/>
    </location>
</feature>
<dbReference type="InterPro" id="IPR036533">
    <property type="entry name" value="BAG_dom_sf"/>
</dbReference>